<evidence type="ECO:0000256" key="2">
    <source>
        <dbReference type="SAM" id="MobiDB-lite"/>
    </source>
</evidence>
<sequence length="264" mass="27892">MQTERSEKSGSGAIAAGTESLTAPLSNLDSSAPQPPSQPPSTAYRDAINLASGAVTLGQQATSLDDWALIVGRWEQSIEKLQDVPEDDQHYATAQTKLQDYGRHLAQAQQRLETLKQPPPEINLASPAVAAPAAPRAPITPTARTARTVPIIGRHGGTPVITVTLNGKQYPMILDTGASHTHITRTMANELGVQVVGQASVATASSNATTVDVAYVQSIRVGDISRTNLPVSIGDAVPIGLLGNDVYQNHDVILQVNSVEFRAR</sequence>
<protein>
    <submittedName>
        <fullName evidence="4">Clan AA aspartic protease</fullName>
    </submittedName>
</protein>
<evidence type="ECO:0000313" key="4">
    <source>
        <dbReference type="EMBL" id="MBE9065352.1"/>
    </source>
</evidence>
<evidence type="ECO:0000313" key="5">
    <source>
        <dbReference type="Proteomes" id="UP000615026"/>
    </source>
</evidence>
<dbReference type="InterPro" id="IPR001995">
    <property type="entry name" value="Peptidase_A2_cat"/>
</dbReference>
<feature type="region of interest" description="Disordered" evidence="2">
    <location>
        <begin position="1"/>
        <end position="43"/>
    </location>
</feature>
<accession>A0A928ZRZ9</accession>
<dbReference type="PROSITE" id="PS50175">
    <property type="entry name" value="ASP_PROT_RETROV"/>
    <property type="match status" value="1"/>
</dbReference>
<evidence type="ECO:0000259" key="3">
    <source>
        <dbReference type="PROSITE" id="PS50175"/>
    </source>
</evidence>
<name>A0A928ZRZ9_LEPEC</name>
<gene>
    <name evidence="4" type="ORF">IQ260_01655</name>
</gene>
<dbReference type="Pfam" id="PF13650">
    <property type="entry name" value="Asp_protease_2"/>
    <property type="match status" value="1"/>
</dbReference>
<evidence type="ECO:0000256" key="1">
    <source>
        <dbReference type="ARBA" id="ARBA00022801"/>
    </source>
</evidence>
<dbReference type="InterPro" id="IPR021109">
    <property type="entry name" value="Peptidase_aspartic_dom_sf"/>
</dbReference>
<dbReference type="CDD" id="cd05483">
    <property type="entry name" value="retropepsin_like_bacteria"/>
    <property type="match status" value="1"/>
</dbReference>
<proteinExistence type="predicted"/>
<dbReference type="GO" id="GO:0004190">
    <property type="term" value="F:aspartic-type endopeptidase activity"/>
    <property type="evidence" value="ECO:0007669"/>
    <property type="project" value="InterPro"/>
</dbReference>
<dbReference type="AlphaFoldDB" id="A0A928ZRZ9"/>
<dbReference type="Gene3D" id="2.40.70.10">
    <property type="entry name" value="Acid Proteases"/>
    <property type="match status" value="1"/>
</dbReference>
<dbReference type="InterPro" id="IPR034122">
    <property type="entry name" value="Retropepsin-like_bacterial"/>
</dbReference>
<dbReference type="GO" id="GO:0006508">
    <property type="term" value="P:proteolysis"/>
    <property type="evidence" value="ECO:0007669"/>
    <property type="project" value="UniProtKB-KW"/>
</dbReference>
<dbReference type="PROSITE" id="PS00141">
    <property type="entry name" value="ASP_PROTEASE"/>
    <property type="match status" value="1"/>
</dbReference>
<keyword evidence="1" id="KW-0378">Hydrolase</keyword>
<dbReference type="RefSeq" id="WP_193990243.1">
    <property type="nucleotide sequence ID" value="NZ_JADEXP010000006.1"/>
</dbReference>
<keyword evidence="4" id="KW-0645">Protease</keyword>
<reference evidence="4" key="1">
    <citation type="submission" date="2020-10" db="EMBL/GenBank/DDBJ databases">
        <authorList>
            <person name="Castelo-Branco R."/>
            <person name="Eusebio N."/>
            <person name="Adriana R."/>
            <person name="Vieira A."/>
            <person name="Brugerolle De Fraissinette N."/>
            <person name="Rezende De Castro R."/>
            <person name="Schneider M.P."/>
            <person name="Vasconcelos V."/>
            <person name="Leao P.N."/>
        </authorList>
    </citation>
    <scope>NUCLEOTIDE SEQUENCE</scope>
    <source>
        <strain evidence="4">LEGE 11479</strain>
    </source>
</reference>
<keyword evidence="5" id="KW-1185">Reference proteome</keyword>
<dbReference type="Proteomes" id="UP000615026">
    <property type="component" value="Unassembled WGS sequence"/>
</dbReference>
<feature type="domain" description="Peptidase A2" evidence="3">
    <location>
        <begin position="170"/>
        <end position="246"/>
    </location>
</feature>
<dbReference type="EMBL" id="JADEXP010000006">
    <property type="protein sequence ID" value="MBE9065352.1"/>
    <property type="molecule type" value="Genomic_DNA"/>
</dbReference>
<organism evidence="4 5">
    <name type="scientific">Leptolyngbya cf. ectocarpi LEGE 11479</name>
    <dbReference type="NCBI Taxonomy" id="1828722"/>
    <lineage>
        <taxon>Bacteria</taxon>
        <taxon>Bacillati</taxon>
        <taxon>Cyanobacteriota</taxon>
        <taxon>Cyanophyceae</taxon>
        <taxon>Leptolyngbyales</taxon>
        <taxon>Leptolyngbyaceae</taxon>
        <taxon>Leptolyngbya group</taxon>
        <taxon>Leptolyngbya</taxon>
    </lineage>
</organism>
<feature type="compositionally biased region" description="Polar residues" evidence="2">
    <location>
        <begin position="19"/>
        <end position="29"/>
    </location>
</feature>
<dbReference type="SUPFAM" id="SSF50630">
    <property type="entry name" value="Acid proteases"/>
    <property type="match status" value="1"/>
</dbReference>
<comment type="caution">
    <text evidence="4">The sequence shown here is derived from an EMBL/GenBank/DDBJ whole genome shotgun (WGS) entry which is preliminary data.</text>
</comment>
<dbReference type="InterPro" id="IPR001969">
    <property type="entry name" value="Aspartic_peptidase_AS"/>
</dbReference>